<keyword evidence="4 5" id="KW-0472">Membrane</keyword>
<protein>
    <recommendedName>
        <fullName evidence="8">Tic20 family protein</fullName>
    </recommendedName>
</protein>
<feature type="transmembrane region" description="Helical" evidence="5">
    <location>
        <begin position="62"/>
        <end position="84"/>
    </location>
</feature>
<dbReference type="InterPro" id="IPR019109">
    <property type="entry name" value="MamF_MmsF"/>
</dbReference>
<keyword evidence="7" id="KW-1185">Reference proteome</keyword>
<reference evidence="6 7" key="1">
    <citation type="submission" date="2017-11" db="EMBL/GenBank/DDBJ databases">
        <title>Genomic Encyclopedia of Archaeal and Bacterial Type Strains, Phase II (KMG-II): From Individual Species to Whole Genera.</title>
        <authorList>
            <person name="Goeker M."/>
        </authorList>
    </citation>
    <scope>NUCLEOTIDE SEQUENCE [LARGE SCALE GENOMIC DNA]</scope>
    <source>
        <strain evidence="6 7">DSM 27393</strain>
    </source>
</reference>
<dbReference type="AlphaFoldDB" id="A0A2M9CJD4"/>
<proteinExistence type="predicted"/>
<accession>A0A2M9CJD4</accession>
<evidence type="ECO:0000256" key="2">
    <source>
        <dbReference type="ARBA" id="ARBA00022692"/>
    </source>
</evidence>
<dbReference type="RefSeq" id="WP_211282166.1">
    <property type="nucleotide sequence ID" value="NZ_PGFF01000001.1"/>
</dbReference>
<evidence type="ECO:0000313" key="7">
    <source>
        <dbReference type="Proteomes" id="UP000228758"/>
    </source>
</evidence>
<gene>
    <name evidence="6" type="ORF">CLV46_1573</name>
</gene>
<dbReference type="Proteomes" id="UP000228758">
    <property type="component" value="Unassembled WGS sequence"/>
</dbReference>
<comment type="subcellular location">
    <subcellularLocation>
        <location evidence="1">Membrane</location>
        <topology evidence="1">Multi-pass membrane protein</topology>
    </subcellularLocation>
</comment>
<evidence type="ECO:0000256" key="1">
    <source>
        <dbReference type="ARBA" id="ARBA00004141"/>
    </source>
</evidence>
<dbReference type="EMBL" id="PGFF01000001">
    <property type="protein sequence ID" value="PJJ72013.1"/>
    <property type="molecule type" value="Genomic_DNA"/>
</dbReference>
<evidence type="ECO:0000313" key="6">
    <source>
        <dbReference type="EMBL" id="PJJ72013.1"/>
    </source>
</evidence>
<comment type="caution">
    <text evidence="6">The sequence shown here is derived from an EMBL/GenBank/DDBJ whole genome shotgun (WGS) entry which is preliminary data.</text>
</comment>
<sequence length="126" mass="13773">MTNTAQPAAPLTPAEDKQWAGLAHLLGILGILPSLIIWLVFRERGGYTNQEGKEALNFQITVVIVAFALSIVTTILTFVTFGLFGFLAPLLFVLLWAAVVTFSIIGYTRVNAGGSYRYPVAIRFIK</sequence>
<dbReference type="Pfam" id="PF09685">
    <property type="entry name" value="MamF_MmsF"/>
    <property type="match status" value="1"/>
</dbReference>
<organism evidence="6 7">
    <name type="scientific">Diaminobutyricimonas aerilata</name>
    <dbReference type="NCBI Taxonomy" id="1162967"/>
    <lineage>
        <taxon>Bacteria</taxon>
        <taxon>Bacillati</taxon>
        <taxon>Actinomycetota</taxon>
        <taxon>Actinomycetes</taxon>
        <taxon>Micrococcales</taxon>
        <taxon>Microbacteriaceae</taxon>
        <taxon>Diaminobutyricimonas</taxon>
    </lineage>
</organism>
<evidence type="ECO:0008006" key="8">
    <source>
        <dbReference type="Google" id="ProtNLM"/>
    </source>
</evidence>
<keyword evidence="2 5" id="KW-0812">Transmembrane</keyword>
<evidence type="ECO:0000256" key="5">
    <source>
        <dbReference type="SAM" id="Phobius"/>
    </source>
</evidence>
<feature type="transmembrane region" description="Helical" evidence="5">
    <location>
        <begin position="90"/>
        <end position="108"/>
    </location>
</feature>
<feature type="transmembrane region" description="Helical" evidence="5">
    <location>
        <begin position="20"/>
        <end position="41"/>
    </location>
</feature>
<name>A0A2M9CJD4_9MICO</name>
<evidence type="ECO:0000256" key="4">
    <source>
        <dbReference type="ARBA" id="ARBA00023136"/>
    </source>
</evidence>
<keyword evidence="3 5" id="KW-1133">Transmembrane helix</keyword>
<evidence type="ECO:0000256" key="3">
    <source>
        <dbReference type="ARBA" id="ARBA00022989"/>
    </source>
</evidence>